<gene>
    <name evidence="2" type="ORF">ADK38_12665</name>
</gene>
<evidence type="ECO:0000313" key="2">
    <source>
        <dbReference type="EMBL" id="KOG89729.1"/>
    </source>
</evidence>
<organism evidence="2 3">
    <name type="scientific">Streptomyces varsoviensis</name>
    <dbReference type="NCBI Taxonomy" id="67373"/>
    <lineage>
        <taxon>Bacteria</taxon>
        <taxon>Bacillati</taxon>
        <taxon>Actinomycetota</taxon>
        <taxon>Actinomycetes</taxon>
        <taxon>Kitasatosporales</taxon>
        <taxon>Streptomycetaceae</taxon>
        <taxon>Streptomyces</taxon>
    </lineage>
</organism>
<protein>
    <submittedName>
        <fullName evidence="2">Uncharacterized protein</fullName>
    </submittedName>
</protein>
<evidence type="ECO:0000313" key="3">
    <source>
        <dbReference type="Proteomes" id="UP000037020"/>
    </source>
</evidence>
<feature type="region of interest" description="Disordered" evidence="1">
    <location>
        <begin position="1"/>
        <end position="24"/>
    </location>
</feature>
<comment type="caution">
    <text evidence="2">The sequence shown here is derived from an EMBL/GenBank/DDBJ whole genome shotgun (WGS) entry which is preliminary data.</text>
</comment>
<proteinExistence type="predicted"/>
<dbReference type="Proteomes" id="UP000037020">
    <property type="component" value="Unassembled WGS sequence"/>
</dbReference>
<name>A0ABR5J8J2_9ACTN</name>
<dbReference type="EMBL" id="LGUT01001066">
    <property type="protein sequence ID" value="KOG89729.1"/>
    <property type="molecule type" value="Genomic_DNA"/>
</dbReference>
<evidence type="ECO:0000256" key="1">
    <source>
        <dbReference type="SAM" id="MobiDB-lite"/>
    </source>
</evidence>
<sequence length="71" mass="6498">MRRAVRPLGVGPGGGGTGSGAVGGYRTGPYGARVGARGTVPRGLGRPGMGGGLGQEAAGRALVAVGGPGGG</sequence>
<reference evidence="2 3" key="1">
    <citation type="submission" date="2015-07" db="EMBL/GenBank/DDBJ databases">
        <authorList>
            <person name="Ju K.-S."/>
            <person name="Doroghazi J.R."/>
            <person name="Metcalf W.W."/>
        </authorList>
    </citation>
    <scope>NUCLEOTIDE SEQUENCE [LARGE SCALE GENOMIC DNA]</scope>
    <source>
        <strain evidence="2 3">NRRL B-3589</strain>
    </source>
</reference>
<accession>A0ABR5J8J2</accession>
<feature type="compositionally biased region" description="Gly residues" evidence="1">
    <location>
        <begin position="10"/>
        <end position="24"/>
    </location>
</feature>
<feature type="non-terminal residue" evidence="2">
    <location>
        <position position="71"/>
    </location>
</feature>
<keyword evidence="3" id="KW-1185">Reference proteome</keyword>